<evidence type="ECO:0000259" key="12">
    <source>
        <dbReference type="PROSITE" id="PS50929"/>
    </source>
</evidence>
<dbReference type="Proteomes" id="UP000273044">
    <property type="component" value="Chromosome"/>
</dbReference>
<keyword evidence="7 10" id="KW-1133">Transmembrane helix</keyword>
<dbReference type="EMBL" id="LR134406">
    <property type="protein sequence ID" value="VEH71413.1"/>
    <property type="molecule type" value="Genomic_DNA"/>
</dbReference>
<evidence type="ECO:0000313" key="13">
    <source>
        <dbReference type="EMBL" id="VEH71413.1"/>
    </source>
</evidence>
<protein>
    <submittedName>
        <fullName evidence="13">Lipid A export ATP-binding/permease protein MsbA</fullName>
        <ecNumber evidence="13">3.6.3.-</ecNumber>
    </submittedName>
</protein>
<dbReference type="InterPro" id="IPR039421">
    <property type="entry name" value="Type_1_exporter"/>
</dbReference>
<keyword evidence="13" id="KW-0378">Hydrolase</keyword>
<dbReference type="CDD" id="cd18550">
    <property type="entry name" value="ABC_6TM_exporter_like"/>
    <property type="match status" value="1"/>
</dbReference>
<evidence type="ECO:0000259" key="11">
    <source>
        <dbReference type="PROSITE" id="PS50893"/>
    </source>
</evidence>
<dbReference type="PROSITE" id="PS50929">
    <property type="entry name" value="ABC_TM1F"/>
    <property type="match status" value="1"/>
</dbReference>
<proteinExistence type="inferred from homology"/>
<dbReference type="InterPro" id="IPR003439">
    <property type="entry name" value="ABC_transporter-like_ATP-bd"/>
</dbReference>
<keyword evidence="14" id="KW-1185">Reference proteome</keyword>
<feature type="transmembrane region" description="Helical" evidence="10">
    <location>
        <begin position="258"/>
        <end position="279"/>
    </location>
</feature>
<dbReference type="SUPFAM" id="SSF52540">
    <property type="entry name" value="P-loop containing nucleoside triphosphate hydrolases"/>
    <property type="match status" value="1"/>
</dbReference>
<organism evidence="13 14">
    <name type="scientific">Arachnia propionica</name>
    <dbReference type="NCBI Taxonomy" id="1750"/>
    <lineage>
        <taxon>Bacteria</taxon>
        <taxon>Bacillati</taxon>
        <taxon>Actinomycetota</taxon>
        <taxon>Actinomycetes</taxon>
        <taxon>Propionibacteriales</taxon>
        <taxon>Propionibacteriaceae</taxon>
        <taxon>Arachnia</taxon>
    </lineage>
</organism>
<keyword evidence="8 10" id="KW-0472">Membrane</keyword>
<dbReference type="PROSITE" id="PS00211">
    <property type="entry name" value="ABC_TRANSPORTER_1"/>
    <property type="match status" value="1"/>
</dbReference>
<dbReference type="InterPro" id="IPR011527">
    <property type="entry name" value="ABC1_TM_dom"/>
</dbReference>
<keyword evidence="6 13" id="KW-0067">ATP-binding</keyword>
<keyword evidence="4 10" id="KW-0812">Transmembrane</keyword>
<dbReference type="InterPro" id="IPR017871">
    <property type="entry name" value="ABC_transporter-like_CS"/>
</dbReference>
<feature type="transmembrane region" description="Helical" evidence="10">
    <location>
        <begin position="33"/>
        <end position="59"/>
    </location>
</feature>
<dbReference type="GO" id="GO:0005886">
    <property type="term" value="C:plasma membrane"/>
    <property type="evidence" value="ECO:0007669"/>
    <property type="project" value="UniProtKB-SubCell"/>
</dbReference>
<feature type="transmembrane region" description="Helical" evidence="10">
    <location>
        <begin position="71"/>
        <end position="92"/>
    </location>
</feature>
<reference evidence="13 14" key="1">
    <citation type="submission" date="2018-12" db="EMBL/GenBank/DDBJ databases">
        <authorList>
            <consortium name="Pathogen Informatics"/>
        </authorList>
    </citation>
    <scope>NUCLEOTIDE SEQUENCE [LARGE SCALE GENOMIC DNA]</scope>
    <source>
        <strain evidence="13 14">NCTC12967</strain>
    </source>
</reference>
<dbReference type="Pfam" id="PF00005">
    <property type="entry name" value="ABC_tran"/>
    <property type="match status" value="1"/>
</dbReference>
<evidence type="ECO:0000256" key="9">
    <source>
        <dbReference type="ARBA" id="ARBA00061644"/>
    </source>
</evidence>
<evidence type="ECO:0000256" key="8">
    <source>
        <dbReference type="ARBA" id="ARBA00023136"/>
    </source>
</evidence>
<dbReference type="PROSITE" id="PS50893">
    <property type="entry name" value="ABC_TRANSPORTER_2"/>
    <property type="match status" value="1"/>
</dbReference>
<evidence type="ECO:0000256" key="3">
    <source>
        <dbReference type="ARBA" id="ARBA00022475"/>
    </source>
</evidence>
<evidence type="ECO:0000256" key="4">
    <source>
        <dbReference type="ARBA" id="ARBA00022692"/>
    </source>
</evidence>
<evidence type="ECO:0000256" key="6">
    <source>
        <dbReference type="ARBA" id="ARBA00022840"/>
    </source>
</evidence>
<dbReference type="Gene3D" id="1.20.1560.10">
    <property type="entry name" value="ABC transporter type 1, transmembrane domain"/>
    <property type="match status" value="1"/>
</dbReference>
<dbReference type="Gene3D" id="3.40.50.300">
    <property type="entry name" value="P-loop containing nucleotide triphosphate hydrolases"/>
    <property type="match status" value="1"/>
</dbReference>
<evidence type="ECO:0000256" key="10">
    <source>
        <dbReference type="SAM" id="Phobius"/>
    </source>
</evidence>
<evidence type="ECO:0000256" key="2">
    <source>
        <dbReference type="ARBA" id="ARBA00022448"/>
    </source>
</evidence>
<dbReference type="SUPFAM" id="SSF90123">
    <property type="entry name" value="ABC transporter transmembrane region"/>
    <property type="match status" value="1"/>
</dbReference>
<evidence type="ECO:0000256" key="5">
    <source>
        <dbReference type="ARBA" id="ARBA00022741"/>
    </source>
</evidence>
<dbReference type="GO" id="GO:0005524">
    <property type="term" value="F:ATP binding"/>
    <property type="evidence" value="ECO:0007669"/>
    <property type="project" value="UniProtKB-KW"/>
</dbReference>
<dbReference type="GO" id="GO:0016887">
    <property type="term" value="F:ATP hydrolysis activity"/>
    <property type="evidence" value="ECO:0007669"/>
    <property type="project" value="InterPro"/>
</dbReference>
<keyword evidence="2" id="KW-0813">Transport</keyword>
<dbReference type="InterPro" id="IPR036640">
    <property type="entry name" value="ABC1_TM_sf"/>
</dbReference>
<comment type="subcellular location">
    <subcellularLocation>
        <location evidence="1">Cell membrane</location>
        <topology evidence="1">Multi-pass membrane protein</topology>
    </subcellularLocation>
</comment>
<evidence type="ECO:0000256" key="7">
    <source>
        <dbReference type="ARBA" id="ARBA00022989"/>
    </source>
</evidence>
<feature type="domain" description="ABC transmembrane type-1" evidence="12">
    <location>
        <begin position="36"/>
        <end position="320"/>
    </location>
</feature>
<dbReference type="InterPro" id="IPR027417">
    <property type="entry name" value="P-loop_NTPase"/>
</dbReference>
<sequence length="611" mass="66307">MLSPLARDHSVLQHHFPRGTARRVLAQARPFKGWFIVFAVAVLGGSATTVIPMLLFQRIIDDGVLAGNTGLVVQLALVVAGLALVGMGLGLLERWCSARIGEGLTHRLRCQLFDRVNSMPLAFFTRSSTGRLVSRIVGDVAGAQQAFTSTFSQALSNATTLLLVLGSMLLLSWQLTLAALVLLPVFLVPAKLVARRTARLARLRMDHQAQLTEIMTERFTVSGAMLVKLFGNPRRESRMFEAQAGQLARDGVQMAMTVRIFLSTLTLAGALATAVFYGLGGNAVIGGQLSLGTLTAMVALLARLYGPLTQLSNLRIDLMTAMVSFERVFEVLDLKPSIYDAHDSINVPGPPSIEFDKVWFTYPTASEVSLPSLTSEAEREQKRGGKVLSEISFYVEPGQTVALVGPSGAGKTTITHLVARLYEVEYGAVRVGGADVRGLKQASLRNTVGYVTQDAHLFHDTIRANLQYAMPKAEEQQLWEALEGAQLADLVRGLPDGLDTVVGERGYRLSGGERQRLAIARLLLKSPPVIILDEATAHLDSTSERLVQQALDVARQGRTAIVVAHRLSTVRSADLILVLENGRITERGTHDELLAADGAYARLYQHQFDAS</sequence>
<dbReference type="InterPro" id="IPR003593">
    <property type="entry name" value="AAA+_ATPase"/>
</dbReference>
<gene>
    <name evidence="13" type="primary">msbA_3</name>
    <name evidence="13" type="ORF">NCTC12967_02733</name>
</gene>
<evidence type="ECO:0000313" key="14">
    <source>
        <dbReference type="Proteomes" id="UP000273044"/>
    </source>
</evidence>
<keyword evidence="5" id="KW-0547">Nucleotide-binding</keyword>
<dbReference type="Pfam" id="PF00664">
    <property type="entry name" value="ABC_membrane"/>
    <property type="match status" value="1"/>
</dbReference>
<feature type="transmembrane region" description="Helical" evidence="10">
    <location>
        <begin position="177"/>
        <end position="194"/>
    </location>
</feature>
<feature type="domain" description="ABC transporter" evidence="11">
    <location>
        <begin position="368"/>
        <end position="606"/>
    </location>
</feature>
<dbReference type="PANTHER" id="PTHR43394">
    <property type="entry name" value="ATP-DEPENDENT PERMEASE MDL1, MITOCHONDRIAL"/>
    <property type="match status" value="1"/>
</dbReference>
<dbReference type="FunFam" id="3.40.50.300:FF:000299">
    <property type="entry name" value="ABC transporter ATP-binding protein/permease"/>
    <property type="match status" value="1"/>
</dbReference>
<dbReference type="EC" id="3.6.3.-" evidence="13"/>
<feature type="transmembrane region" description="Helical" evidence="10">
    <location>
        <begin position="285"/>
        <end position="305"/>
    </location>
</feature>
<evidence type="ECO:0000256" key="1">
    <source>
        <dbReference type="ARBA" id="ARBA00004651"/>
    </source>
</evidence>
<name>A0A3S4UH00_9ACTN</name>
<dbReference type="AlphaFoldDB" id="A0A3S4UH00"/>
<dbReference type="SMART" id="SM00382">
    <property type="entry name" value="AAA"/>
    <property type="match status" value="1"/>
</dbReference>
<accession>A0A3S4UH00</accession>
<comment type="similarity">
    <text evidence="9">Belongs to the ABC transporter superfamily. Lipid exporter (TC 3.A.1.106) family.</text>
</comment>
<dbReference type="GO" id="GO:0015421">
    <property type="term" value="F:ABC-type oligopeptide transporter activity"/>
    <property type="evidence" value="ECO:0007669"/>
    <property type="project" value="TreeGrafter"/>
</dbReference>
<feature type="transmembrane region" description="Helical" evidence="10">
    <location>
        <begin position="154"/>
        <end position="171"/>
    </location>
</feature>
<keyword evidence="3" id="KW-1003">Cell membrane</keyword>
<dbReference type="PANTHER" id="PTHR43394:SF1">
    <property type="entry name" value="ATP-BINDING CASSETTE SUB-FAMILY B MEMBER 10, MITOCHONDRIAL"/>
    <property type="match status" value="1"/>
</dbReference>